<dbReference type="SMART" id="SM00448">
    <property type="entry name" value="REC"/>
    <property type="match status" value="1"/>
</dbReference>
<evidence type="ECO:0000256" key="3">
    <source>
        <dbReference type="ARBA" id="ARBA00023015"/>
    </source>
</evidence>
<feature type="domain" description="Sigma-54 factor interaction" evidence="6">
    <location>
        <begin position="156"/>
        <end position="385"/>
    </location>
</feature>
<dbReference type="CDD" id="cd00009">
    <property type="entry name" value="AAA"/>
    <property type="match status" value="1"/>
</dbReference>
<dbReference type="FunFam" id="3.40.50.300:FF:000006">
    <property type="entry name" value="DNA-binding transcriptional regulator NtrC"/>
    <property type="match status" value="1"/>
</dbReference>
<dbReference type="Pfam" id="PF02954">
    <property type="entry name" value="HTH_8"/>
    <property type="match status" value="1"/>
</dbReference>
<dbReference type="Proteomes" id="UP000217265">
    <property type="component" value="Chromosome"/>
</dbReference>
<dbReference type="InterPro" id="IPR001789">
    <property type="entry name" value="Sig_transdc_resp-reg_receiver"/>
</dbReference>
<dbReference type="GO" id="GO:0043565">
    <property type="term" value="F:sequence-specific DNA binding"/>
    <property type="evidence" value="ECO:0007669"/>
    <property type="project" value="InterPro"/>
</dbReference>
<name>A0A290Q886_9BACT</name>
<dbReference type="InterPro" id="IPR002197">
    <property type="entry name" value="HTH_Fis"/>
</dbReference>
<keyword evidence="4" id="KW-0804">Transcription</keyword>
<reference evidence="8 9" key="1">
    <citation type="submission" date="2017-09" db="EMBL/GenBank/DDBJ databases">
        <title>Complete genome sequence of Verrucomicrobial strain HZ-65, isolated from freshwater.</title>
        <authorList>
            <person name="Choi A."/>
        </authorList>
    </citation>
    <scope>NUCLEOTIDE SEQUENCE [LARGE SCALE GENOMIC DNA]</scope>
    <source>
        <strain evidence="8 9">HZ-65</strain>
    </source>
</reference>
<dbReference type="Gene3D" id="1.10.8.60">
    <property type="match status" value="1"/>
</dbReference>
<keyword evidence="3" id="KW-0805">Transcription regulation</keyword>
<sequence>MPDAPALPPGCEILLLEDDPVLRKRLAAHLATLGAEISTASSLAEARRLLADLRFDFALLDLHLPDGESIELLREKAFSENTGVVVMTAFGGVKKAVEAMRLGAGAYLAKPFEAEELPLAFLRCRALRQSERRDQYRAGPTTASGDTSELFFGHSLAPITAQLDRILATERRLEKNLPPILIEGETGTGKSALARWIHQRGPRAARPFIAINCAALPDTLVESELFGHERGAFTDAKTARLGLFEAADGGTLFLDEISALTPATQAKVLTAVEEGRIRRLGSNKETAIDTRLLAASNRPLADLVEAKLFREDLYHRLNLLHLALPPLRERGSDLLALARHLLKRLATRHRRPALTLTPDAEARLLAQPWRGNIRELAHELERAVIFTPSDTLDFSHLAAASSSSSTATSWRNPAWRLPESGFTLDAVTDALIAESLRETNGNVSAAARRLGVTREFLRYRLAGEKPASAATPPAGDQPPA</sequence>
<dbReference type="Gene3D" id="3.40.50.300">
    <property type="entry name" value="P-loop containing nucleotide triphosphate hydrolases"/>
    <property type="match status" value="1"/>
</dbReference>
<dbReference type="EMBL" id="CP023344">
    <property type="protein sequence ID" value="ATC64653.1"/>
    <property type="molecule type" value="Genomic_DNA"/>
</dbReference>
<feature type="domain" description="Response regulatory" evidence="7">
    <location>
        <begin position="12"/>
        <end position="125"/>
    </location>
</feature>
<dbReference type="InterPro" id="IPR025943">
    <property type="entry name" value="Sigma_54_int_dom_ATP-bd_2"/>
</dbReference>
<dbReference type="PROSITE" id="PS00675">
    <property type="entry name" value="SIGMA54_INTERACT_1"/>
    <property type="match status" value="1"/>
</dbReference>
<dbReference type="Pfam" id="PF00072">
    <property type="entry name" value="Response_reg"/>
    <property type="match status" value="1"/>
</dbReference>
<dbReference type="InterPro" id="IPR011006">
    <property type="entry name" value="CheY-like_superfamily"/>
</dbReference>
<dbReference type="SUPFAM" id="SSF52172">
    <property type="entry name" value="CheY-like"/>
    <property type="match status" value="1"/>
</dbReference>
<keyword evidence="1" id="KW-0547">Nucleotide-binding</keyword>
<dbReference type="KEGG" id="vbh:CMV30_12175"/>
<dbReference type="GO" id="GO:0000160">
    <property type="term" value="P:phosphorelay signal transduction system"/>
    <property type="evidence" value="ECO:0007669"/>
    <property type="project" value="InterPro"/>
</dbReference>
<dbReference type="SUPFAM" id="SSF46689">
    <property type="entry name" value="Homeodomain-like"/>
    <property type="match status" value="1"/>
</dbReference>
<dbReference type="GO" id="GO:0006355">
    <property type="term" value="P:regulation of DNA-templated transcription"/>
    <property type="evidence" value="ECO:0007669"/>
    <property type="project" value="InterPro"/>
</dbReference>
<dbReference type="InterPro" id="IPR058031">
    <property type="entry name" value="AAA_lid_NorR"/>
</dbReference>
<evidence type="ECO:0000259" key="7">
    <source>
        <dbReference type="PROSITE" id="PS50110"/>
    </source>
</evidence>
<evidence type="ECO:0000313" key="8">
    <source>
        <dbReference type="EMBL" id="ATC64653.1"/>
    </source>
</evidence>
<dbReference type="SMART" id="SM00382">
    <property type="entry name" value="AAA"/>
    <property type="match status" value="1"/>
</dbReference>
<dbReference type="GO" id="GO:0005524">
    <property type="term" value="F:ATP binding"/>
    <property type="evidence" value="ECO:0007669"/>
    <property type="project" value="UniProtKB-KW"/>
</dbReference>
<evidence type="ECO:0000256" key="1">
    <source>
        <dbReference type="ARBA" id="ARBA00022741"/>
    </source>
</evidence>
<keyword evidence="5" id="KW-0597">Phosphoprotein</keyword>
<dbReference type="PROSITE" id="PS50045">
    <property type="entry name" value="SIGMA54_INTERACT_4"/>
    <property type="match status" value="1"/>
</dbReference>
<evidence type="ECO:0000256" key="5">
    <source>
        <dbReference type="PROSITE-ProRule" id="PRU00169"/>
    </source>
</evidence>
<dbReference type="PRINTS" id="PR01590">
    <property type="entry name" value="HTHFIS"/>
</dbReference>
<dbReference type="OrthoDB" id="9765164at2"/>
<dbReference type="SUPFAM" id="SSF52540">
    <property type="entry name" value="P-loop containing nucleoside triphosphate hydrolases"/>
    <property type="match status" value="1"/>
</dbReference>
<proteinExistence type="predicted"/>
<feature type="modified residue" description="4-aspartylphosphate" evidence="5">
    <location>
        <position position="61"/>
    </location>
</feature>
<dbReference type="InterPro" id="IPR002078">
    <property type="entry name" value="Sigma_54_int"/>
</dbReference>
<dbReference type="InterPro" id="IPR003593">
    <property type="entry name" value="AAA+_ATPase"/>
</dbReference>
<keyword evidence="8" id="KW-0238">DNA-binding</keyword>
<dbReference type="InterPro" id="IPR025662">
    <property type="entry name" value="Sigma_54_int_dom_ATP-bd_1"/>
</dbReference>
<dbReference type="Gene3D" id="3.40.50.2300">
    <property type="match status" value="1"/>
</dbReference>
<dbReference type="InterPro" id="IPR009057">
    <property type="entry name" value="Homeodomain-like_sf"/>
</dbReference>
<accession>A0A290Q886</accession>
<dbReference type="PANTHER" id="PTHR32071:SF14">
    <property type="entry name" value="TRANSCRIPTIONAL REGULATORY PROTEIN RTCR"/>
    <property type="match status" value="1"/>
</dbReference>
<organism evidence="8 9">
    <name type="scientific">Nibricoccus aquaticus</name>
    <dbReference type="NCBI Taxonomy" id="2576891"/>
    <lineage>
        <taxon>Bacteria</taxon>
        <taxon>Pseudomonadati</taxon>
        <taxon>Verrucomicrobiota</taxon>
        <taxon>Opitutia</taxon>
        <taxon>Opitutales</taxon>
        <taxon>Opitutaceae</taxon>
        <taxon>Nibricoccus</taxon>
    </lineage>
</organism>
<evidence type="ECO:0000313" key="9">
    <source>
        <dbReference type="Proteomes" id="UP000217265"/>
    </source>
</evidence>
<dbReference type="PROSITE" id="PS00676">
    <property type="entry name" value="SIGMA54_INTERACT_2"/>
    <property type="match status" value="1"/>
</dbReference>
<protein>
    <submittedName>
        <fullName evidence="8">DNA-binding response regulator</fullName>
    </submittedName>
</protein>
<dbReference type="Gene3D" id="1.10.10.60">
    <property type="entry name" value="Homeodomain-like"/>
    <property type="match status" value="1"/>
</dbReference>
<keyword evidence="2" id="KW-0067">ATP-binding</keyword>
<gene>
    <name evidence="8" type="ORF">CMV30_12175</name>
</gene>
<evidence type="ECO:0000256" key="2">
    <source>
        <dbReference type="ARBA" id="ARBA00022840"/>
    </source>
</evidence>
<dbReference type="InterPro" id="IPR027417">
    <property type="entry name" value="P-loop_NTPase"/>
</dbReference>
<dbReference type="Pfam" id="PF25601">
    <property type="entry name" value="AAA_lid_14"/>
    <property type="match status" value="1"/>
</dbReference>
<dbReference type="PROSITE" id="PS50110">
    <property type="entry name" value="RESPONSE_REGULATORY"/>
    <property type="match status" value="1"/>
</dbReference>
<dbReference type="AlphaFoldDB" id="A0A290Q886"/>
<evidence type="ECO:0000256" key="4">
    <source>
        <dbReference type="ARBA" id="ARBA00023163"/>
    </source>
</evidence>
<keyword evidence="9" id="KW-1185">Reference proteome</keyword>
<evidence type="ECO:0000259" key="6">
    <source>
        <dbReference type="PROSITE" id="PS50045"/>
    </source>
</evidence>
<dbReference type="RefSeq" id="WP_096056284.1">
    <property type="nucleotide sequence ID" value="NZ_CP023344.1"/>
</dbReference>
<dbReference type="PANTHER" id="PTHR32071">
    <property type="entry name" value="TRANSCRIPTIONAL REGULATORY PROTEIN"/>
    <property type="match status" value="1"/>
</dbReference>
<dbReference type="Pfam" id="PF00158">
    <property type="entry name" value="Sigma54_activat"/>
    <property type="match status" value="1"/>
</dbReference>